<gene>
    <name evidence="1" type="ORF">CLUG_02725</name>
</gene>
<accession>C4Y2G2</accession>
<proteinExistence type="predicted"/>
<dbReference type="AlphaFoldDB" id="C4Y2G2"/>
<reference evidence="1 2" key="1">
    <citation type="journal article" date="2009" name="Nature">
        <title>Evolution of pathogenicity and sexual reproduction in eight Candida genomes.</title>
        <authorList>
            <person name="Butler G."/>
            <person name="Rasmussen M.D."/>
            <person name="Lin M.F."/>
            <person name="Santos M.A."/>
            <person name="Sakthikumar S."/>
            <person name="Munro C.A."/>
            <person name="Rheinbay E."/>
            <person name="Grabherr M."/>
            <person name="Forche A."/>
            <person name="Reedy J.L."/>
            <person name="Agrafioti I."/>
            <person name="Arnaud M.B."/>
            <person name="Bates S."/>
            <person name="Brown A.J."/>
            <person name="Brunke S."/>
            <person name="Costanzo M.C."/>
            <person name="Fitzpatrick D.A."/>
            <person name="de Groot P.W."/>
            <person name="Harris D."/>
            <person name="Hoyer L.L."/>
            <person name="Hube B."/>
            <person name="Klis F.M."/>
            <person name="Kodira C."/>
            <person name="Lennard N."/>
            <person name="Logue M.E."/>
            <person name="Martin R."/>
            <person name="Neiman A.M."/>
            <person name="Nikolaou E."/>
            <person name="Quail M.A."/>
            <person name="Quinn J."/>
            <person name="Santos M.C."/>
            <person name="Schmitzberger F.F."/>
            <person name="Sherlock G."/>
            <person name="Shah P."/>
            <person name="Silverstein K.A."/>
            <person name="Skrzypek M.S."/>
            <person name="Soll D."/>
            <person name="Staggs R."/>
            <person name="Stansfield I."/>
            <person name="Stumpf M.P."/>
            <person name="Sudbery P.E."/>
            <person name="Srikantha T."/>
            <person name="Zeng Q."/>
            <person name="Berman J."/>
            <person name="Berriman M."/>
            <person name="Heitman J."/>
            <person name="Gow N.A."/>
            <person name="Lorenz M.C."/>
            <person name="Birren B.W."/>
            <person name="Kellis M."/>
            <person name="Cuomo C.A."/>
        </authorList>
    </citation>
    <scope>NUCLEOTIDE SEQUENCE [LARGE SCALE GENOMIC DNA]</scope>
    <source>
        <strain evidence="1 2">ATCC 42720</strain>
    </source>
</reference>
<organism evidence="1 2">
    <name type="scientific">Clavispora lusitaniae (strain ATCC 42720)</name>
    <name type="common">Yeast</name>
    <name type="synonym">Candida lusitaniae</name>
    <dbReference type="NCBI Taxonomy" id="306902"/>
    <lineage>
        <taxon>Eukaryota</taxon>
        <taxon>Fungi</taxon>
        <taxon>Dikarya</taxon>
        <taxon>Ascomycota</taxon>
        <taxon>Saccharomycotina</taxon>
        <taxon>Pichiomycetes</taxon>
        <taxon>Metschnikowiaceae</taxon>
        <taxon>Clavispora</taxon>
    </lineage>
</organism>
<dbReference type="VEuPathDB" id="FungiDB:CLUG_02725"/>
<evidence type="ECO:0000313" key="1">
    <source>
        <dbReference type="EMBL" id="EEQ38598.1"/>
    </source>
</evidence>
<dbReference type="KEGG" id="clu:CLUG_02725"/>
<dbReference type="Proteomes" id="UP000007703">
    <property type="component" value="Unassembled WGS sequence"/>
</dbReference>
<sequence length="359" mass="39832">MQIVLFRKAIAAQVAELGHQFLFRFADVVEVASFKLDGISVKSGRQAVSQNGLDVDTESLDVDPGRENVRVRGLRQPDQVVFGLGLSGLGQVELLSHSVQVVLRVHKVCSRVPLMFSARGDKLLSVLLEQAHGIQDKLIVASNLSCASGDDKLGQLLVALVKVAHKGLGHSHQHRGQVLRVQHKVLGPHNLMQGLDGQVSVLLAVCGHEVGLGSSVSSVRLPDIVVQRKRVAANEQRQVLDRLVQTVFGGVPSEVLHKGRRWLRVDHTGFAKQLAWLHRSNDINHFGHRRSQSRVQLGKFFGKLHQRVQGFNLEVGQRHGEKRSLAAVQCALQKRMRIDRLWQRHHKIFCCRIHAGLGL</sequence>
<protein>
    <submittedName>
        <fullName evidence="1">Uncharacterized protein</fullName>
    </submittedName>
</protein>
<name>C4Y2G2_CLAL4</name>
<dbReference type="EMBL" id="CH408078">
    <property type="protein sequence ID" value="EEQ38598.1"/>
    <property type="molecule type" value="Genomic_DNA"/>
</dbReference>
<dbReference type="HOGENOM" id="CLU_771606_0_0_1"/>
<evidence type="ECO:0000313" key="2">
    <source>
        <dbReference type="Proteomes" id="UP000007703"/>
    </source>
</evidence>
<dbReference type="InParanoid" id="C4Y2G2"/>